<comment type="caution">
    <text evidence="13">The sequence shown here is derived from an EMBL/GenBank/DDBJ whole genome shotgun (WGS) entry which is preliminary data.</text>
</comment>
<dbReference type="EMBL" id="JQDR03007276">
    <property type="protein sequence ID" value="KAA0198824.1"/>
    <property type="molecule type" value="Genomic_DNA"/>
</dbReference>
<dbReference type="InterPro" id="IPR014001">
    <property type="entry name" value="Helicase_ATP-bd"/>
</dbReference>
<evidence type="ECO:0000256" key="5">
    <source>
        <dbReference type="ARBA" id="ARBA00022927"/>
    </source>
</evidence>
<dbReference type="Proteomes" id="UP000711488">
    <property type="component" value="Unassembled WGS sequence"/>
</dbReference>
<dbReference type="PROSITE" id="PS51194">
    <property type="entry name" value="HELICASE_CTER"/>
    <property type="match status" value="1"/>
</dbReference>
<gene>
    <name evidence="13" type="ORF">HAZT_HAZT004083</name>
</gene>
<keyword evidence="6" id="KW-1278">Translocase</keyword>
<dbReference type="InterPro" id="IPR027417">
    <property type="entry name" value="P-loop_NTPase"/>
</dbReference>
<dbReference type="SUPFAM" id="SSF81767">
    <property type="entry name" value="Pre-protein crosslinking domain of SecA"/>
    <property type="match status" value="1"/>
</dbReference>
<keyword evidence="5" id="KW-0653">Protein transport</keyword>
<keyword evidence="2" id="KW-0963">Cytoplasm</keyword>
<dbReference type="GO" id="GO:0005524">
    <property type="term" value="F:ATP binding"/>
    <property type="evidence" value="ECO:0007669"/>
    <property type="project" value="UniProtKB-KW"/>
</dbReference>
<dbReference type="GO" id="GO:0006605">
    <property type="term" value="P:protein targeting"/>
    <property type="evidence" value="ECO:0007669"/>
    <property type="project" value="InterPro"/>
</dbReference>
<evidence type="ECO:0000256" key="6">
    <source>
        <dbReference type="ARBA" id="ARBA00022967"/>
    </source>
</evidence>
<feature type="domain" description="Helicase C-terminal" evidence="11">
    <location>
        <begin position="1637"/>
        <end position="1804"/>
    </location>
</feature>
<protein>
    <submittedName>
        <fullName evidence="13">Uncharacterized protein</fullName>
    </submittedName>
</protein>
<evidence type="ECO:0000256" key="3">
    <source>
        <dbReference type="ARBA" id="ARBA00022741"/>
    </source>
</evidence>
<evidence type="ECO:0000256" key="4">
    <source>
        <dbReference type="ARBA" id="ARBA00022840"/>
    </source>
</evidence>
<reference evidence="13" key="3">
    <citation type="submission" date="2019-06" db="EMBL/GenBank/DDBJ databases">
        <authorList>
            <person name="Poynton C."/>
            <person name="Hasenbein S."/>
            <person name="Benoit J.B."/>
            <person name="Sepulveda M.S."/>
            <person name="Poelchau M.F."/>
            <person name="Murali S.C."/>
            <person name="Chen S."/>
            <person name="Glastad K.M."/>
            <person name="Werren J.H."/>
            <person name="Vineis J.H."/>
            <person name="Bowen J.L."/>
            <person name="Friedrich M."/>
            <person name="Jones J."/>
            <person name="Robertson H.M."/>
            <person name="Feyereisen R."/>
            <person name="Mechler-Hickson A."/>
            <person name="Mathers N."/>
            <person name="Lee C.E."/>
            <person name="Colbourne J.K."/>
            <person name="Biales A."/>
            <person name="Johnston J.S."/>
            <person name="Wellborn G.A."/>
            <person name="Rosendale A.J."/>
            <person name="Cridge A.G."/>
            <person name="Munoz-Torres M.C."/>
            <person name="Bain P.A."/>
            <person name="Manny A.R."/>
            <person name="Major K.M."/>
            <person name="Lambert F.N."/>
            <person name="Vulpe C.D."/>
            <person name="Tuck P."/>
            <person name="Blalock B.J."/>
            <person name="Lin Y.-Y."/>
            <person name="Smith M.E."/>
            <person name="Ochoa-Acuna H."/>
            <person name="Chen M.-J.M."/>
            <person name="Childers C.P."/>
            <person name="Qu J."/>
            <person name="Dugan S."/>
            <person name="Lee S.L."/>
            <person name="Chao H."/>
            <person name="Dinh H."/>
            <person name="Han Y."/>
            <person name="Doddapaneni H."/>
            <person name="Worley K.C."/>
            <person name="Muzny D.M."/>
            <person name="Gibbs R.A."/>
            <person name="Richards S."/>
        </authorList>
    </citation>
    <scope>NUCLEOTIDE SEQUENCE</scope>
    <source>
        <strain evidence="13">HAZT.00-mixed</strain>
        <tissue evidence="13">Whole organism</tissue>
    </source>
</reference>
<dbReference type="PANTHER" id="PTHR30612">
    <property type="entry name" value="SECA INNER MEMBRANE COMPONENT OF SEC PROTEIN SECRETION SYSTEM"/>
    <property type="match status" value="1"/>
</dbReference>
<dbReference type="SMART" id="SM00957">
    <property type="entry name" value="SecA_DEAD"/>
    <property type="match status" value="1"/>
</dbReference>
<dbReference type="SUPFAM" id="SSF52540">
    <property type="entry name" value="P-loop containing nucleoside triphosphate hydrolases"/>
    <property type="match status" value="2"/>
</dbReference>
<dbReference type="GO" id="GO:0006886">
    <property type="term" value="P:intracellular protein transport"/>
    <property type="evidence" value="ECO:0007669"/>
    <property type="project" value="InterPro"/>
</dbReference>
<dbReference type="Pfam" id="PF21090">
    <property type="entry name" value="P-loop_SecA"/>
    <property type="match status" value="1"/>
</dbReference>
<keyword evidence="3" id="KW-0547">Nucleotide-binding</keyword>
<dbReference type="SUPFAM" id="SSF48371">
    <property type="entry name" value="ARM repeat"/>
    <property type="match status" value="2"/>
</dbReference>
<reference evidence="13" key="2">
    <citation type="journal article" date="2018" name="Environ. Sci. Technol.">
        <title>The Toxicogenome of Hyalella azteca: A Model for Sediment Ecotoxicology and Evolutionary Toxicology.</title>
        <authorList>
            <person name="Poynton H.C."/>
            <person name="Hasenbein S."/>
            <person name="Benoit J.B."/>
            <person name="Sepulveda M.S."/>
            <person name="Poelchau M.F."/>
            <person name="Hughes D.S.T."/>
            <person name="Murali S.C."/>
            <person name="Chen S."/>
            <person name="Glastad K.M."/>
            <person name="Goodisman M.A.D."/>
            <person name="Werren J.H."/>
            <person name="Vineis J.H."/>
            <person name="Bowen J.L."/>
            <person name="Friedrich M."/>
            <person name="Jones J."/>
            <person name="Robertson H.M."/>
            <person name="Feyereisen R."/>
            <person name="Mechler-Hickson A."/>
            <person name="Mathers N."/>
            <person name="Lee C.E."/>
            <person name="Colbourne J.K."/>
            <person name="Biales A."/>
            <person name="Johnston J.S."/>
            <person name="Wellborn G.A."/>
            <person name="Rosendale A.J."/>
            <person name="Cridge A.G."/>
            <person name="Munoz-Torres M.C."/>
            <person name="Bain P.A."/>
            <person name="Manny A.R."/>
            <person name="Major K.M."/>
            <person name="Lambert F.N."/>
            <person name="Vulpe C.D."/>
            <person name="Tuck P."/>
            <person name="Blalock B.J."/>
            <person name="Lin Y.Y."/>
            <person name="Smith M.E."/>
            <person name="Ochoa-Acuna H."/>
            <person name="Chen M.M."/>
            <person name="Childers C.P."/>
            <person name="Qu J."/>
            <person name="Dugan S."/>
            <person name="Lee S.L."/>
            <person name="Chao H."/>
            <person name="Dinh H."/>
            <person name="Han Y."/>
            <person name="Doddapaneni H."/>
            <person name="Worley K.C."/>
            <person name="Muzny D.M."/>
            <person name="Gibbs R.A."/>
            <person name="Richards S."/>
        </authorList>
    </citation>
    <scope>NUCLEOTIDE SEQUENCE</scope>
    <source>
        <strain evidence="13">HAZT.00-mixed</strain>
        <tissue evidence="13">Whole organism</tissue>
    </source>
</reference>
<dbReference type="Gene3D" id="3.90.1440.10">
    <property type="entry name" value="SecA, preprotein cross-linking domain"/>
    <property type="match status" value="1"/>
</dbReference>
<dbReference type="InterPro" id="IPR036670">
    <property type="entry name" value="SecA_X-link_sf"/>
</dbReference>
<evidence type="ECO:0000256" key="2">
    <source>
        <dbReference type="ARBA" id="ARBA00022490"/>
    </source>
</evidence>
<sequence length="3243" mass="366309">MLNNDTISELKTLVLDLPELNADVNAFFLARLESKKSTHTAEKKEGTSKPKRSTVVPKVRKNQQVVSKTIQTVKSKQEAKNSEEADFKILDLSARIKSQNRKLKCNTEPKPMDTADSQNGSDRSMWRSTWGETVNLFSLVSQGQVLKDDDKDNYLPDKFFGTHHILNSGSPLSIGHKFYSFFINKMCASIFLKVSRKQQLNSKAVDKLLKCVTDFDGLLSALKIQEDFVTFIVDAVFQKYWELKAMTGPDILVMFVKEIMRRTTEEFENKGWFYSTTDVRKKSYDREEIKKIVRREINLVRQDAINALYNCAVRDKKNVLTKKVVQTLQAYVKKPKEDFPDCKKFVDFVYKLFEIADSLDDFDYPKTFEIYLSKLRFESQENVDVILRFMHNQDASNQSFLKDPRLIELVSSKLSCSHVVNLEQDDELVKIGTPDAGMTFHNHAYQIAFLAANMILTSVERKVIVSSATIDNLLLVLESLSEEATKQTQILAAKTLYNLTTYVKFDVGVLNQLLNLINCPTYDASVYIQTAYVKSCVKVAFTPAPELLNPIHLEHLSDLYVHESLKLGQEDYEMEINTNLFKTLLYEGKKQEFNDEIFLLFDTVLELNQKYASQVLAILKWYSFKFTVPEATVRTVEKLLAVPGYHEEALLIAQNVILNGKSNVSSKTLAIFIDHLFVSSNTHLRVNSFKLLEEASKNMDLPEDLFWKHELVRAGFAFELGAADKSTLIDFIQFAMDRGMKLPVDTQLALEKEITDTRVLRIFSSASRNKQIVPQQLLQVLIKLFEKDPKTTVDVEKDILVVSIFENAVKSNLTLPQDLLVKLQEALKYETLEPCILKVFIYLAQKGDKLSPETNNKLLDKLLTEQNPVLKQELLSCLGSLIDANRTDIIPYLQKVNQILIQQISSDNINIQKLCISAIHKLVIVCERIDEVLLEKLVDIGVAPSCHSSVKNEINLLFGCIKDEHNPVIHQKQYRKKVNLANLQCSSPKELMSQLKDYICMSDGLLNQNFLQLKCIIDNENVQLQEEALSLLHLFESKDKFADELLESVAILADSTVIIKERKCTKVVECVQALVQHFCEDEEDLPHLHSRLFEAMYHAQKFQQLPDICLEVAMENLECLDGTIRETQVFQEILQKIHQLAIENHFQMEGKVKDLNELLAEFKDKNMSEPALEKLKEGNSLNIQQCIFQEQSEKFNWNEKQIYLWAKGIKSGKIKEFSDHEAIAVILRANFLITGYELTNTQILCSLVALKNSESMKGKLLEVATGEGKSTIISILAIINALRGNSVDILTSSPVLAERDAKQQAKLYRLFGLSCSDNNDKIIYLKGGKDCYLSDIVYGEMSQFQFDILRDNYSKLGTLCGRKFSVAIVDEVDSMLIDDSSKIARLSSTVPGMDHFHALYVFIWQRLVSIRNKFIMCNGKLYFVYGTVNFENGNITSEYADEKGNVMKITDLEALFAQLGDLSPIGEVVEDVDEFLRKLLIRYLDDQMQQNRIYIPSNFADFVQKQKSKWITNAVEALNYQENVHYVVQNGEIKPVDYHSTGIVQSSTNWSDGLHQFLQLKHNLKMTSETLTTNFLSNVGLMKKYEHVCGLTGTLGSDTARGVLRSVYKVDLFNIPQKRKKQFLQLDSIVAMNEDSWLEEIMSNIVLETQKDRGILVVCETIENASQISDMLNKKLPPTSVKLYTMNDTNQEKNVERILPGQVIIATNLAGRGTDIKTDEIEATGGLHVILTFMPPNQRVEDQAFGRTARQGKRGTGVMILNARNMDGYSTTTTAVSTGTMKAQRDEIEKQQLQIFRDQELELIQVKDKLFDTFCSFLNDEIRVKIRKKTQTKIKKLLNWFTDIEPTVYECCVLSAVEEQWAGFLGKLDDRVIKCEEAAEKCSALIDQLRNDFKNEQLIKNPYYFITIANDMLVNTWGSTTSNTKDALGYFQKAVELEQKWQQKKHDEKPKKSDGKDSDSEGSKSDPATDKNEDIYTPGAAHVGIAWCMLRLKEEGYKDKALASFKVALKCLAGEMSTLNAAQLLLNNLEHKQSEFENSPLCKQLNTKTTILGSYLNGINASINALKRSKRMLDLVAVKRHEVTSGEPCILETLTYYTELERNDEDKHKFTNENLKLNDEEIYSLTFNHLTCRQDSGTIDQAWITIDNAFDEKLLAKETQTLSKLKALSTAVKSKFSSDEYSSLAQGSCNIKINLNQVDLSTVSSVLFNPDQEFKDLTYETTLMKLKEKQSCLHYCRLTNSPKADLLIHSNDDINLKEQFNDKQINELLEIVKQKRNNPSLRFDIVFRKANENPLNSLFKSDNKSCSSSVVLHVEFQDLSQEAAQAKLQSVQARSVHVGVVLNKLDLKKLIELNKSLSSGKLLLNQSQVHEKLNMQQLLVQVEKLKTDHSFCYARFEDLTLDQAKSIVKNCNENAKFVLSFCDISDFYASELNEGQVNFSFDGLSQDSAKIVVRVLRNAHLEFSLEFKNLSDKEVRFILQHANLEQEAVEISKVKNVCDLFMKSSSPTFELNQFVCRGLEHIIEINEKLFVPWWSVTAVAALGVGQVLIGGVLMATGFGSSLGMGLVTEGVADVFIAFRAFKTRQFQWSDYCKQKAVSLAISAATMGYSKWKEGVQNAAKGVETLATGMAQEMAEQVGTQIISNSKVLGQVVLSTGKNMKSLAFKVVCTKAAEAVAREGMNTAIQNLSNFSFGLLKPKISESVQERVRMAFCHTELMRLLRKFYAIDLASGSHQLQSKVESIVAETVNPQRDFMQRQFDSICLPLIKGVLSDANRFGSHASLVIRMISTLNGLHQVTTLADTVVKAILQKLGSYDKNSMTMSLILHKSQKVPKLTAIVLAKKFKELEIFDENDGIGILDSDASESCGEVRAKIDALQSAWKTTPKQMLDELSGHLTDSSSLEADVTKSIVFIDHFYHKFVSIDLDSFNTIIKSVSDQISQQLVKVMDSQLLQPWSTLAVSGLTDAISKRLQHHIFVDERENSDSQKADESKYQELLKKQSLTAEEKAFMGKYGQFRTFAQQLDYNAKDFCTAYSQCEIYYHASRDGASSTPPDPNVQQMANSVRGGEPANLAVMAALAKNNGIKLKVVDDPNYVRSQEDIENGVEVMYVKEDPGSGVGHAFYMDSDGQIKDVKSEGYDCAFAAFSKILEGKGIEKSVSDLRAEIANSMESNSASFTKALAAETWIRKNNPEAAKNLFVAGLYKDSTTGRLKLEDGDVEKMITAMKNPKIKSDSKAGGYFKVNM</sequence>
<evidence type="ECO:0000313" key="13">
    <source>
        <dbReference type="EMBL" id="KAA0198824.1"/>
    </source>
</evidence>
<dbReference type="InterPro" id="IPR014018">
    <property type="entry name" value="SecA_motor_DEAD"/>
</dbReference>
<evidence type="ECO:0000256" key="8">
    <source>
        <dbReference type="ARBA" id="ARBA00023136"/>
    </source>
</evidence>
<dbReference type="InterPro" id="IPR000185">
    <property type="entry name" value="SecA"/>
</dbReference>
<feature type="region of interest" description="Disordered" evidence="9">
    <location>
        <begin position="36"/>
        <end position="58"/>
    </location>
</feature>
<dbReference type="Gene3D" id="3.40.50.300">
    <property type="entry name" value="P-loop containing nucleotide triphosphate hydrolases"/>
    <property type="match status" value="2"/>
</dbReference>
<dbReference type="InterPro" id="IPR011115">
    <property type="entry name" value="SecA_DEAD"/>
</dbReference>
<dbReference type="PANTHER" id="PTHR30612:SF0">
    <property type="entry name" value="CHLOROPLAST PROTEIN-TRANSPORTING ATPASE"/>
    <property type="match status" value="1"/>
</dbReference>
<evidence type="ECO:0000259" key="11">
    <source>
        <dbReference type="PROSITE" id="PS51194"/>
    </source>
</evidence>
<evidence type="ECO:0000256" key="9">
    <source>
        <dbReference type="SAM" id="MobiDB-lite"/>
    </source>
</evidence>
<feature type="domain" description="Helicase ATP-binding" evidence="10">
    <location>
        <begin position="1250"/>
        <end position="1391"/>
    </location>
</feature>
<name>A0A6A0H5P8_HYAAZ</name>
<dbReference type="InterPro" id="IPR044722">
    <property type="entry name" value="SecA_SF2_C"/>
</dbReference>
<reference evidence="13" key="1">
    <citation type="submission" date="2014-08" db="EMBL/GenBank/DDBJ databases">
        <authorList>
            <person name="Murali S."/>
            <person name="Richards S."/>
            <person name="Bandaranaike D."/>
            <person name="Bellair M."/>
            <person name="Blankenburg K."/>
            <person name="Chao H."/>
            <person name="Dinh H."/>
            <person name="Doddapaneni H."/>
            <person name="Dugan-Rocha S."/>
            <person name="Elkadiri S."/>
            <person name="Gnanaolivu R."/>
            <person name="Hughes D."/>
            <person name="Lee S."/>
            <person name="Li M."/>
            <person name="Ming W."/>
            <person name="Munidasa M."/>
            <person name="Muniz J."/>
            <person name="Nguyen L."/>
            <person name="Osuji N."/>
            <person name="Pu L.-L."/>
            <person name="Puazo M."/>
            <person name="Skinner E."/>
            <person name="Qu C."/>
            <person name="Quiroz J."/>
            <person name="Raj R."/>
            <person name="Weissenberger G."/>
            <person name="Xin Y."/>
            <person name="Zou X."/>
            <person name="Han Y."/>
            <person name="Worley K."/>
            <person name="Muzny D."/>
            <person name="Gibbs R."/>
        </authorList>
    </citation>
    <scope>NUCLEOTIDE SEQUENCE</scope>
    <source>
        <strain evidence="13">HAZT.00-mixed</strain>
        <tissue evidence="13">Whole organism</tissue>
    </source>
</reference>
<evidence type="ECO:0000259" key="12">
    <source>
        <dbReference type="PROSITE" id="PS51196"/>
    </source>
</evidence>
<feature type="compositionally biased region" description="Basic and acidic residues" evidence="9">
    <location>
        <begin position="36"/>
        <end position="48"/>
    </location>
</feature>
<keyword evidence="4" id="KW-0067">ATP-binding</keyword>
<evidence type="ECO:0000259" key="10">
    <source>
        <dbReference type="PROSITE" id="PS51192"/>
    </source>
</evidence>
<dbReference type="InterPro" id="IPR016024">
    <property type="entry name" value="ARM-type_fold"/>
</dbReference>
<dbReference type="GO" id="GO:0017038">
    <property type="term" value="P:protein import"/>
    <property type="evidence" value="ECO:0007669"/>
    <property type="project" value="InterPro"/>
</dbReference>
<proteinExistence type="predicted"/>
<dbReference type="Pfam" id="PF07517">
    <property type="entry name" value="SecA_DEAD"/>
    <property type="match status" value="1"/>
</dbReference>
<dbReference type="Pfam" id="PF01043">
    <property type="entry name" value="SecA_PP_bind"/>
    <property type="match status" value="1"/>
</dbReference>
<keyword evidence="7" id="KW-0811">Translocation</keyword>
<evidence type="ECO:0000256" key="1">
    <source>
        <dbReference type="ARBA" id="ARBA00022448"/>
    </source>
</evidence>
<dbReference type="PRINTS" id="PR00906">
    <property type="entry name" value="SECA"/>
</dbReference>
<evidence type="ECO:0000256" key="7">
    <source>
        <dbReference type="ARBA" id="ARBA00023010"/>
    </source>
</evidence>
<dbReference type="PROSITE" id="PS51192">
    <property type="entry name" value="HELICASE_ATP_BIND_1"/>
    <property type="match status" value="1"/>
</dbReference>
<dbReference type="InterPro" id="IPR011130">
    <property type="entry name" value="SecA_preprotein_X-link_dom"/>
</dbReference>
<organism evidence="13">
    <name type="scientific">Hyalella azteca</name>
    <name type="common">Amphipod</name>
    <dbReference type="NCBI Taxonomy" id="294128"/>
    <lineage>
        <taxon>Eukaryota</taxon>
        <taxon>Metazoa</taxon>
        <taxon>Ecdysozoa</taxon>
        <taxon>Arthropoda</taxon>
        <taxon>Crustacea</taxon>
        <taxon>Multicrustacea</taxon>
        <taxon>Malacostraca</taxon>
        <taxon>Eumalacostraca</taxon>
        <taxon>Peracarida</taxon>
        <taxon>Amphipoda</taxon>
        <taxon>Senticaudata</taxon>
        <taxon>Talitrida</taxon>
        <taxon>Talitroidea</taxon>
        <taxon>Hyalellidae</taxon>
        <taxon>Hyalella</taxon>
    </lineage>
</organism>
<feature type="domain" description="SecA family profile" evidence="12">
    <location>
        <begin position="1127"/>
        <end position="1792"/>
    </location>
</feature>
<keyword evidence="1" id="KW-0813">Transport</keyword>
<dbReference type="InterPro" id="IPR001650">
    <property type="entry name" value="Helicase_C-like"/>
</dbReference>
<dbReference type="GO" id="GO:0016020">
    <property type="term" value="C:membrane"/>
    <property type="evidence" value="ECO:0007669"/>
    <property type="project" value="InterPro"/>
</dbReference>
<dbReference type="PROSITE" id="PS51196">
    <property type="entry name" value="SECA_MOTOR_DEAD"/>
    <property type="match status" value="1"/>
</dbReference>
<keyword evidence="8" id="KW-0472">Membrane</keyword>
<accession>A0A6A0H5P8</accession>
<feature type="compositionally biased region" description="Basic and acidic residues" evidence="9">
    <location>
        <begin position="1941"/>
        <end position="1974"/>
    </location>
</feature>
<feature type="region of interest" description="Disordered" evidence="9">
    <location>
        <begin position="1941"/>
        <end position="1975"/>
    </location>
</feature>